<evidence type="ECO:0000313" key="1">
    <source>
        <dbReference type="EMBL" id="AVP96501.1"/>
    </source>
</evidence>
<protein>
    <submittedName>
        <fullName evidence="1">Uncharacterized protein</fullName>
    </submittedName>
</protein>
<evidence type="ECO:0000313" key="2">
    <source>
        <dbReference type="Proteomes" id="UP000241074"/>
    </source>
</evidence>
<accession>A0A2P1PNS6</accession>
<reference evidence="1 2" key="1">
    <citation type="submission" date="2018-03" db="EMBL/GenBank/DDBJ databases">
        <title>Ahniella affigens gen. nov., sp. nov., a gammaproteobacterium isolated from sandy soil near a stream.</title>
        <authorList>
            <person name="Ko Y."/>
            <person name="Kim J.-H."/>
        </authorList>
    </citation>
    <scope>NUCLEOTIDE SEQUENCE [LARGE SCALE GENOMIC DNA]</scope>
    <source>
        <strain evidence="1 2">D13</strain>
    </source>
</reference>
<keyword evidence="2" id="KW-1185">Reference proteome</keyword>
<gene>
    <name evidence="1" type="ORF">C7S18_04500</name>
</gene>
<reference evidence="1 2" key="2">
    <citation type="submission" date="2018-03" db="EMBL/GenBank/DDBJ databases">
        <authorList>
            <person name="Keele B.F."/>
        </authorList>
    </citation>
    <scope>NUCLEOTIDE SEQUENCE [LARGE SCALE GENOMIC DNA]</scope>
    <source>
        <strain evidence="1 2">D13</strain>
    </source>
</reference>
<organism evidence="1 2">
    <name type="scientific">Ahniella affigens</name>
    <dbReference type="NCBI Taxonomy" id="2021234"/>
    <lineage>
        <taxon>Bacteria</taxon>
        <taxon>Pseudomonadati</taxon>
        <taxon>Pseudomonadota</taxon>
        <taxon>Gammaproteobacteria</taxon>
        <taxon>Lysobacterales</taxon>
        <taxon>Rhodanobacteraceae</taxon>
        <taxon>Ahniella</taxon>
    </lineage>
</organism>
<dbReference type="Proteomes" id="UP000241074">
    <property type="component" value="Chromosome"/>
</dbReference>
<dbReference type="EMBL" id="CP027860">
    <property type="protein sequence ID" value="AVP96501.1"/>
    <property type="molecule type" value="Genomic_DNA"/>
</dbReference>
<name>A0A2P1PNS6_9GAMM</name>
<dbReference type="KEGG" id="xba:C7S18_04500"/>
<dbReference type="AlphaFoldDB" id="A0A2P1PNS6"/>
<proteinExistence type="predicted"/>
<sequence>MTGEVGMIPEWQTPKLCFVSLRSGRWYFLAAIGHFFLDKSSRFDLCNDIGSVTGDFQRRYEFGV</sequence>